<dbReference type="Gene3D" id="1.25.40.850">
    <property type="match status" value="1"/>
</dbReference>
<dbReference type="RefSeq" id="XP_003678471.1">
    <property type="nucleotide sequence ID" value="XM_003678423.1"/>
</dbReference>
<sequence>MDSNWNTRKFIRLNRDSLCQILNLVSGDDQILVIQPNVLSLLNKLISFTQLTETTSVRKIVILDDQLQDDLANITATLPDIKVVFLIDVRLDIVIPSQLAAVAKLNQNRELNVIYCTFTTQRSNRLNTPEENGIPHFIKSQLSASYDGVVKLYGWDILPIPELGDNVLLSHLLYNGEGDNMYFPRTASMESAMRSILVDNMVNCLQSLFRQTRTTVTNVAAMGRESKKFLNLLRERISLDDDDDEELFIKDTLYGNKYQRDFKTDLIVIERDMDPITPLLTQLTYAGILDDLYEFADDGKLKGKNNVELDYRKDEIWEELKFLNFGAIGPQLNRRAKDLQNKYESRHSADSVGEIKQFVDSLGTLQERQKLLKAHTTLSTDVLNQVETDESLQFNSILELEQDFLLHNLDNRTSCESILEMIYEGDTDSTRILRLICLMSIVRISIRDKDFENFKKELIDTFGIEILFQLERLTQAGLFTSKSLLDSKQYNSKLLKEYRYISKWLDTLPNTDDQIPTAVGPHLDPSNPKEPTFAYCGVVPLTTRYIQMLYDRSVLSQNYSSQQPFIISRNPNLLGTHELLEQIYGNSDIFESGTWIPESRKKPSNGSKQKTNISGKEQNDIAIIVFLGGITMGEIATLKHLQNQLREKKIYKRFIIVSDGLTNGARMIGTSSFKRS</sequence>
<dbReference type="FunCoup" id="G0VKU5">
    <property type="interactions" value="781"/>
</dbReference>
<dbReference type="Gene3D" id="3.90.830.10">
    <property type="entry name" value="Syntaxin Binding Protein 1, Chain A, domain 2"/>
    <property type="match status" value="1"/>
</dbReference>
<dbReference type="GO" id="GO:0051469">
    <property type="term" value="P:vesicle fusion with vacuole"/>
    <property type="evidence" value="ECO:0007669"/>
    <property type="project" value="EnsemblFungi"/>
</dbReference>
<dbReference type="EMBL" id="HE576761">
    <property type="protein sequence ID" value="CCC72133.1"/>
    <property type="molecule type" value="Genomic_DNA"/>
</dbReference>
<dbReference type="OrthoDB" id="10262287at2759"/>
<dbReference type="SUPFAM" id="SSF56815">
    <property type="entry name" value="Sec1/munc18-like (SM) proteins"/>
    <property type="match status" value="1"/>
</dbReference>
<dbReference type="GO" id="GO:0099022">
    <property type="term" value="P:vesicle tethering"/>
    <property type="evidence" value="ECO:0007669"/>
    <property type="project" value="EnsemblFungi"/>
</dbReference>
<proteinExistence type="inferred from homology"/>
<reference key="2">
    <citation type="submission" date="2011-08" db="EMBL/GenBank/DDBJ databases">
        <title>Genome sequence of Naumovozyma castellii.</title>
        <authorList>
            <person name="Gordon J.L."/>
            <person name="Armisen D."/>
            <person name="Proux-Wera E."/>
            <person name="OhEigeartaigh S.S."/>
            <person name="Byrne K.P."/>
            <person name="Wolfe K.H."/>
        </authorList>
    </citation>
    <scope>NUCLEOTIDE SEQUENCE</scope>
    <source>
        <strain>Type strain:CBS 4309</strain>
    </source>
</reference>
<dbReference type="GO" id="GO:0005524">
    <property type="term" value="F:ATP binding"/>
    <property type="evidence" value="ECO:0007669"/>
    <property type="project" value="EnsemblFungi"/>
</dbReference>
<dbReference type="Proteomes" id="UP000001640">
    <property type="component" value="Chromosome 10"/>
</dbReference>
<dbReference type="GO" id="GO:0000329">
    <property type="term" value="C:fungal-type vacuole membrane"/>
    <property type="evidence" value="ECO:0007669"/>
    <property type="project" value="EnsemblFungi"/>
</dbReference>
<dbReference type="GeneID" id="96905830"/>
<protein>
    <submittedName>
        <fullName evidence="2">Uncharacterized protein</fullName>
    </submittedName>
</protein>
<dbReference type="InterPro" id="IPR027482">
    <property type="entry name" value="Sec1-like_dom2"/>
</dbReference>
<dbReference type="Pfam" id="PF00995">
    <property type="entry name" value="Sec1"/>
    <property type="match status" value="1"/>
</dbReference>
<dbReference type="InterPro" id="IPR043127">
    <property type="entry name" value="Sec-1-like_dom3a"/>
</dbReference>
<dbReference type="InterPro" id="IPR043155">
    <property type="entry name" value="VPS33_dom3b"/>
</dbReference>
<organism evidence="2 3">
    <name type="scientific">Naumovozyma castellii</name>
    <name type="common">Yeast</name>
    <name type="synonym">Saccharomyces castellii</name>
    <dbReference type="NCBI Taxonomy" id="27288"/>
    <lineage>
        <taxon>Eukaryota</taxon>
        <taxon>Fungi</taxon>
        <taxon>Dikarya</taxon>
        <taxon>Ascomycota</taxon>
        <taxon>Saccharomycotina</taxon>
        <taxon>Saccharomycetes</taxon>
        <taxon>Saccharomycetales</taxon>
        <taxon>Saccharomycetaceae</taxon>
        <taxon>Naumovozyma</taxon>
    </lineage>
</organism>
<comment type="similarity">
    <text evidence="1">Belongs to the STXBP/unc-18/SEC1 family.</text>
</comment>
<evidence type="ECO:0000313" key="2">
    <source>
        <dbReference type="EMBL" id="CCC72133.1"/>
    </source>
</evidence>
<evidence type="ECO:0000256" key="1">
    <source>
        <dbReference type="ARBA" id="ARBA00009884"/>
    </source>
</evidence>
<dbReference type="GO" id="GO:0042144">
    <property type="term" value="P:vacuole fusion, non-autophagic"/>
    <property type="evidence" value="ECO:0007669"/>
    <property type="project" value="EnsemblFungi"/>
</dbReference>
<evidence type="ECO:0000313" key="3">
    <source>
        <dbReference type="Proteomes" id="UP000001640"/>
    </source>
</evidence>
<dbReference type="InterPro" id="IPR001619">
    <property type="entry name" value="Sec1-like"/>
</dbReference>
<reference evidence="2 3" key="1">
    <citation type="journal article" date="2011" name="Proc. Natl. Acad. Sci. U.S.A.">
        <title>Evolutionary erosion of yeast sex chromosomes by mating-type switching accidents.</title>
        <authorList>
            <person name="Gordon J.L."/>
            <person name="Armisen D."/>
            <person name="Proux-Wera E."/>
            <person name="Oheigeartaigh S.S."/>
            <person name="Byrne K.P."/>
            <person name="Wolfe K.H."/>
        </authorList>
    </citation>
    <scope>NUCLEOTIDE SEQUENCE [LARGE SCALE GENOMIC DNA]</scope>
    <source>
        <strain evidence="3">ATCC 76901 / BCRC 22586 / CBS 4309 / NBRC 1992 / NRRL Y-12630</strain>
    </source>
</reference>
<dbReference type="InterPro" id="IPR036045">
    <property type="entry name" value="Sec1-like_sf"/>
</dbReference>
<dbReference type="OMA" id="AYCGVVP"/>
<dbReference type="GO" id="GO:0005829">
    <property type="term" value="C:cytosol"/>
    <property type="evidence" value="ECO:0007669"/>
    <property type="project" value="EnsemblFungi"/>
</dbReference>
<dbReference type="eggNOG" id="KOG1302">
    <property type="taxonomic scope" value="Eukaryota"/>
</dbReference>
<dbReference type="GO" id="GO:0035091">
    <property type="term" value="F:phosphatidylinositol binding"/>
    <property type="evidence" value="ECO:0007669"/>
    <property type="project" value="EnsemblFungi"/>
</dbReference>
<dbReference type="GO" id="GO:0035542">
    <property type="term" value="P:regulation of SNARE complex assembly"/>
    <property type="evidence" value="ECO:0007669"/>
    <property type="project" value="EnsemblFungi"/>
</dbReference>
<dbReference type="GO" id="GO:0006896">
    <property type="term" value="P:Golgi to vacuole transport"/>
    <property type="evidence" value="ECO:0007669"/>
    <property type="project" value="EnsemblFungi"/>
</dbReference>
<dbReference type="Gene3D" id="3.40.50.1910">
    <property type="match status" value="2"/>
</dbReference>
<keyword evidence="3" id="KW-1185">Reference proteome</keyword>
<dbReference type="GO" id="GO:0006623">
    <property type="term" value="P:protein targeting to vacuole"/>
    <property type="evidence" value="ECO:0007669"/>
    <property type="project" value="EnsemblFungi"/>
</dbReference>
<dbReference type="AlphaFoldDB" id="G0VKU5"/>
<dbReference type="GO" id="GO:0034727">
    <property type="term" value="P:piecemeal microautophagy of the nucleus"/>
    <property type="evidence" value="ECO:0007669"/>
    <property type="project" value="EnsemblFungi"/>
</dbReference>
<accession>G0VKU5</accession>
<dbReference type="GO" id="GO:0048278">
    <property type="term" value="P:vesicle docking"/>
    <property type="evidence" value="ECO:0007669"/>
    <property type="project" value="EnsemblFungi"/>
</dbReference>
<dbReference type="PANTHER" id="PTHR11679">
    <property type="entry name" value="VESICLE PROTEIN SORTING-ASSOCIATED"/>
    <property type="match status" value="1"/>
</dbReference>
<dbReference type="STRING" id="1064592.G0VKU5"/>
<dbReference type="GO" id="GO:0030897">
    <property type="term" value="C:HOPS complex"/>
    <property type="evidence" value="ECO:0007669"/>
    <property type="project" value="EnsemblFungi"/>
</dbReference>
<gene>
    <name evidence="2" type="primary">NCAS0J01540</name>
    <name evidence="2" type="ordered locus">NCAS_0J01540</name>
</gene>
<dbReference type="InParanoid" id="G0VKU5"/>
<name>G0VKU5_NAUCA</name>
<dbReference type="GO" id="GO:0031901">
    <property type="term" value="C:early endosome membrane"/>
    <property type="evidence" value="ECO:0007669"/>
    <property type="project" value="EnsemblFungi"/>
</dbReference>
<dbReference type="GO" id="GO:0006897">
    <property type="term" value="P:endocytosis"/>
    <property type="evidence" value="ECO:0007669"/>
    <property type="project" value="EnsemblFungi"/>
</dbReference>
<dbReference type="KEGG" id="ncs:NCAS_0J01540"/>
<dbReference type="GO" id="GO:0032889">
    <property type="term" value="P:regulation of vacuole fusion, non-autophagic"/>
    <property type="evidence" value="ECO:0007669"/>
    <property type="project" value="EnsemblFungi"/>
</dbReference>
<dbReference type="HOGENOM" id="CLU_398604_0_0_1"/>
<dbReference type="GO" id="GO:0033263">
    <property type="term" value="C:CORVET complex"/>
    <property type="evidence" value="ECO:0007669"/>
    <property type="project" value="EnsemblFungi"/>
</dbReference>